<dbReference type="Gene3D" id="3.40.50.720">
    <property type="entry name" value="NAD(P)-binding Rossmann-like Domain"/>
    <property type="match status" value="1"/>
</dbReference>
<dbReference type="eggNOG" id="COG0451">
    <property type="taxonomic scope" value="Bacteria"/>
</dbReference>
<keyword evidence="3" id="KW-1185">Reference proteome</keyword>
<evidence type="ECO:0000259" key="1">
    <source>
        <dbReference type="Pfam" id="PF01370"/>
    </source>
</evidence>
<organism evidence="2 3">
    <name type="scientific">Phycisphaera mikurensis (strain NBRC 102666 / KCTC 22515 / FYK2301M01)</name>
    <dbReference type="NCBI Taxonomy" id="1142394"/>
    <lineage>
        <taxon>Bacteria</taxon>
        <taxon>Pseudomonadati</taxon>
        <taxon>Planctomycetota</taxon>
        <taxon>Phycisphaerae</taxon>
        <taxon>Phycisphaerales</taxon>
        <taxon>Phycisphaeraceae</taxon>
        <taxon>Phycisphaera</taxon>
    </lineage>
</organism>
<dbReference type="HOGENOM" id="CLU_079334_1_0_0"/>
<accession>I0ICP2</accession>
<proteinExistence type="predicted"/>
<evidence type="ECO:0000313" key="3">
    <source>
        <dbReference type="Proteomes" id="UP000007881"/>
    </source>
</evidence>
<dbReference type="PANTHER" id="PTHR43245">
    <property type="entry name" value="BIFUNCTIONAL POLYMYXIN RESISTANCE PROTEIN ARNA"/>
    <property type="match status" value="1"/>
</dbReference>
<dbReference type="SUPFAM" id="SSF51735">
    <property type="entry name" value="NAD(P)-binding Rossmann-fold domains"/>
    <property type="match status" value="1"/>
</dbReference>
<dbReference type="InterPro" id="IPR001509">
    <property type="entry name" value="Epimerase_deHydtase"/>
</dbReference>
<dbReference type="InterPro" id="IPR050177">
    <property type="entry name" value="Lipid_A_modif_metabolic_enz"/>
</dbReference>
<feature type="domain" description="NAD-dependent epimerase/dehydratase" evidence="1">
    <location>
        <begin position="17"/>
        <end position="182"/>
    </location>
</feature>
<evidence type="ECO:0000313" key="2">
    <source>
        <dbReference type="EMBL" id="BAM03030.1"/>
    </source>
</evidence>
<dbReference type="Proteomes" id="UP000007881">
    <property type="component" value="Chromosome"/>
</dbReference>
<dbReference type="Pfam" id="PF01370">
    <property type="entry name" value="Epimerase"/>
    <property type="match status" value="1"/>
</dbReference>
<dbReference type="RefSeq" id="WP_014436250.1">
    <property type="nucleotide sequence ID" value="NC_017080.1"/>
</dbReference>
<dbReference type="STRING" id="1142394.PSMK_08710"/>
<dbReference type="EMBL" id="AP012338">
    <property type="protein sequence ID" value="BAM03030.1"/>
    <property type="molecule type" value="Genomic_DNA"/>
</dbReference>
<reference evidence="2 3" key="1">
    <citation type="submission" date="2012-02" db="EMBL/GenBank/DDBJ databases">
        <title>Complete genome sequence of Phycisphaera mikurensis NBRC 102666.</title>
        <authorList>
            <person name="Ankai A."/>
            <person name="Hosoyama A."/>
            <person name="Terui Y."/>
            <person name="Sekine M."/>
            <person name="Fukai R."/>
            <person name="Kato Y."/>
            <person name="Nakamura S."/>
            <person name="Yamada-Narita S."/>
            <person name="Kawakoshi A."/>
            <person name="Fukunaga Y."/>
            <person name="Yamazaki S."/>
            <person name="Fujita N."/>
        </authorList>
    </citation>
    <scope>NUCLEOTIDE SEQUENCE [LARGE SCALE GENOMIC DNA]</scope>
    <source>
        <strain evidence="3">NBRC 102666 / KCTC 22515 / FYK2301M01</strain>
    </source>
</reference>
<dbReference type="PANTHER" id="PTHR43245:SF55">
    <property type="entry name" value="NAD(P)-BINDING DOMAIN-CONTAINING PROTEIN"/>
    <property type="match status" value="1"/>
</dbReference>
<dbReference type="CDD" id="cd08946">
    <property type="entry name" value="SDR_e"/>
    <property type="match status" value="1"/>
</dbReference>
<dbReference type="OrthoDB" id="9779902at2"/>
<name>I0ICP2_PHYMF</name>
<dbReference type="AlphaFoldDB" id="I0ICP2"/>
<gene>
    <name evidence="2" type="ordered locus">PSMK_08710</name>
</gene>
<dbReference type="InterPro" id="IPR036291">
    <property type="entry name" value="NAD(P)-bd_dom_sf"/>
</dbReference>
<dbReference type="KEGG" id="phm:PSMK_08710"/>
<sequence>MPAKDAPSPRTRRDRLLITGAAGRIGRLLLPALADRYELHATDREAAEHAGVPIHPLDITDAAALTDTIATADCVLHLAATHLGHQKDLGPEAYVRSTVEVNVAAVITLLAAAVEHRVKRVVLMSSLTIHLGEPWRDRIPADAPVRPNSLYACTKLFAEQLAELHHRKDGLSTISARLGQPYPTSPWFGLDAMSDPGNRGCAATEEDIVRGTLAALETQTRLAVFNLLSACDQPVFDMDAGRRIGFKPRDEMTAAGPVDRFPSKPRLIP</sequence>
<protein>
    <submittedName>
        <fullName evidence="2">NAD-dependent epimerase/dehydratase family protein</fullName>
    </submittedName>
</protein>